<name>A0A0A9AA80_ARUDO</name>
<organism evidence="1">
    <name type="scientific">Arundo donax</name>
    <name type="common">Giant reed</name>
    <name type="synonym">Donax arundinaceus</name>
    <dbReference type="NCBI Taxonomy" id="35708"/>
    <lineage>
        <taxon>Eukaryota</taxon>
        <taxon>Viridiplantae</taxon>
        <taxon>Streptophyta</taxon>
        <taxon>Embryophyta</taxon>
        <taxon>Tracheophyta</taxon>
        <taxon>Spermatophyta</taxon>
        <taxon>Magnoliopsida</taxon>
        <taxon>Liliopsida</taxon>
        <taxon>Poales</taxon>
        <taxon>Poaceae</taxon>
        <taxon>PACMAD clade</taxon>
        <taxon>Arundinoideae</taxon>
        <taxon>Arundineae</taxon>
        <taxon>Arundo</taxon>
    </lineage>
</organism>
<evidence type="ECO:0000313" key="1">
    <source>
        <dbReference type="EMBL" id="JAD46848.1"/>
    </source>
</evidence>
<dbReference type="AlphaFoldDB" id="A0A0A9AA80"/>
<protein>
    <submittedName>
        <fullName evidence="1">Uncharacterized protein</fullName>
    </submittedName>
</protein>
<sequence>MSTRILAAGGTISRRRMMVAPSLEMVVPPLSSWMSLSMPQGPSVVRTVSATAVQALMLLTTCAFPCDVSVPSLSRMICGCIMEAMVGSLGLAAVWGFEAGRSEAAEAEVTRRRGGEGFSRLLCLIGNAGGAGREF</sequence>
<dbReference type="EMBL" id="GBRH01251047">
    <property type="protein sequence ID" value="JAD46848.1"/>
    <property type="molecule type" value="Transcribed_RNA"/>
</dbReference>
<accession>A0A0A9AA80</accession>
<proteinExistence type="predicted"/>
<reference evidence="1" key="1">
    <citation type="submission" date="2014-09" db="EMBL/GenBank/DDBJ databases">
        <authorList>
            <person name="Magalhaes I.L.F."/>
            <person name="Oliveira U."/>
            <person name="Santos F.R."/>
            <person name="Vidigal T.H.D.A."/>
            <person name="Brescovit A.D."/>
            <person name="Santos A.J."/>
        </authorList>
    </citation>
    <scope>NUCLEOTIDE SEQUENCE</scope>
    <source>
        <tissue evidence="1">Shoot tissue taken approximately 20 cm above the soil surface</tissue>
    </source>
</reference>
<reference evidence="1" key="2">
    <citation type="journal article" date="2015" name="Data Brief">
        <title>Shoot transcriptome of the giant reed, Arundo donax.</title>
        <authorList>
            <person name="Barrero R.A."/>
            <person name="Guerrero F.D."/>
            <person name="Moolhuijzen P."/>
            <person name="Goolsby J.A."/>
            <person name="Tidwell J."/>
            <person name="Bellgard S.E."/>
            <person name="Bellgard M.I."/>
        </authorList>
    </citation>
    <scope>NUCLEOTIDE SEQUENCE</scope>
    <source>
        <tissue evidence="1">Shoot tissue taken approximately 20 cm above the soil surface</tissue>
    </source>
</reference>